<dbReference type="InterPro" id="IPR019734">
    <property type="entry name" value="TPR_rpt"/>
</dbReference>
<evidence type="ECO:0000313" key="1">
    <source>
        <dbReference type="EMBL" id="KAL1528059.1"/>
    </source>
</evidence>
<dbReference type="InterPro" id="IPR011990">
    <property type="entry name" value="TPR-like_helical_dom_sf"/>
</dbReference>
<organism evidence="1 2">
    <name type="scientific">Prymnesium parvum</name>
    <name type="common">Toxic golden alga</name>
    <dbReference type="NCBI Taxonomy" id="97485"/>
    <lineage>
        <taxon>Eukaryota</taxon>
        <taxon>Haptista</taxon>
        <taxon>Haptophyta</taxon>
        <taxon>Prymnesiophyceae</taxon>
        <taxon>Prymnesiales</taxon>
        <taxon>Prymnesiaceae</taxon>
        <taxon>Prymnesium</taxon>
    </lineage>
</organism>
<accession>A0AB34K0A0</accession>
<keyword evidence="2" id="KW-1185">Reference proteome</keyword>
<proteinExistence type="predicted"/>
<protein>
    <recommendedName>
        <fullName evidence="3">Tetratricopeptide repeat protein 5 OB fold domain-containing protein</fullName>
    </recommendedName>
</protein>
<dbReference type="EMBL" id="JBGBPQ010000002">
    <property type="protein sequence ID" value="KAL1528059.1"/>
    <property type="molecule type" value="Genomic_DNA"/>
</dbReference>
<dbReference type="Gene3D" id="2.40.50.550">
    <property type="match status" value="1"/>
</dbReference>
<evidence type="ECO:0000313" key="2">
    <source>
        <dbReference type="Proteomes" id="UP001515480"/>
    </source>
</evidence>
<dbReference type="SMART" id="SM00028">
    <property type="entry name" value="TPR"/>
    <property type="match status" value="2"/>
</dbReference>
<dbReference type="AlphaFoldDB" id="A0AB34K0A0"/>
<reference evidence="1 2" key="1">
    <citation type="journal article" date="2024" name="Science">
        <title>Giant polyketide synthase enzymes in the biosynthesis of giant marine polyether toxins.</title>
        <authorList>
            <person name="Fallon T.R."/>
            <person name="Shende V.V."/>
            <person name="Wierzbicki I.H."/>
            <person name="Pendleton A.L."/>
            <person name="Watervoot N.F."/>
            <person name="Auber R.P."/>
            <person name="Gonzalez D.J."/>
            <person name="Wisecaver J.H."/>
            <person name="Moore B.S."/>
        </authorList>
    </citation>
    <scope>NUCLEOTIDE SEQUENCE [LARGE SCALE GENOMIC DNA]</scope>
    <source>
        <strain evidence="1 2">12B1</strain>
    </source>
</reference>
<comment type="caution">
    <text evidence="1">The sequence shown here is derived from an EMBL/GenBank/DDBJ whole genome shotgun (WGS) entry which is preliminary data.</text>
</comment>
<gene>
    <name evidence="1" type="ORF">AB1Y20_009425</name>
</gene>
<dbReference type="InterPro" id="IPR038645">
    <property type="entry name" value="TTC5_OB_sf"/>
</dbReference>
<dbReference type="SUPFAM" id="SSF48452">
    <property type="entry name" value="TPR-like"/>
    <property type="match status" value="1"/>
</dbReference>
<name>A0AB34K0A0_PRYPA</name>
<dbReference type="Gene3D" id="1.25.40.10">
    <property type="entry name" value="Tetratricopeptide repeat domain"/>
    <property type="match status" value="1"/>
</dbReference>
<dbReference type="Proteomes" id="UP001515480">
    <property type="component" value="Unassembled WGS sequence"/>
</dbReference>
<evidence type="ECO:0008006" key="3">
    <source>
        <dbReference type="Google" id="ProtNLM"/>
    </source>
</evidence>
<sequence>MAWAPAHRAVDAAYELHDTLYASSEAERDERMRQAQARALAAVDACEAAAEAEGGGAKARLSYLRGKALASTAAGRDSEEAERLLADAVKLQPSLNDAWNCLGECYWSRGEHEMARYTFLTALEHGRTADTLYHLSMLQRMIGRPGASTETVLQESVQLAKEAVRLDASSARTWCGLGNAHLTLYARASSSAEDLRMAHRAFLQADKARTEAGGPDHDADMHVNHGTVCSLLGLFAEAIAHFSQAHALDPTIGALLKQQQTWAHVARLSELIATKAGLKPKKFSSLVDELPAASLPLSKLQLGQNPGKAPHVVVIYVMPQDKARCHPCVVVSDREGQCVALLVFPSRGATLQLQVGDAIEVVDPTLCRVEVEHPEAASVRAGFHLISASAAITPLRAHRP</sequence>